<dbReference type="STRING" id="97359.A0A550CDQ7"/>
<comment type="caution">
    <text evidence="2">The sequence shown here is derived from an EMBL/GenBank/DDBJ whole genome shotgun (WGS) entry which is preliminary data.</text>
</comment>
<dbReference type="SUPFAM" id="SSF53474">
    <property type="entry name" value="alpha/beta-Hydrolases"/>
    <property type="match status" value="1"/>
</dbReference>
<dbReference type="AlphaFoldDB" id="A0A550CDQ7"/>
<keyword evidence="3" id="KW-1185">Reference proteome</keyword>
<dbReference type="OrthoDB" id="19657at2759"/>
<organism evidence="2 3">
    <name type="scientific">Schizophyllum amplum</name>
    <dbReference type="NCBI Taxonomy" id="97359"/>
    <lineage>
        <taxon>Eukaryota</taxon>
        <taxon>Fungi</taxon>
        <taxon>Dikarya</taxon>
        <taxon>Basidiomycota</taxon>
        <taxon>Agaricomycotina</taxon>
        <taxon>Agaricomycetes</taxon>
        <taxon>Agaricomycetidae</taxon>
        <taxon>Agaricales</taxon>
        <taxon>Schizophyllaceae</taxon>
        <taxon>Schizophyllum</taxon>
    </lineage>
</organism>
<protein>
    <submittedName>
        <fullName evidence="2">Alpha/Beta hydrolase protein</fullName>
    </submittedName>
</protein>
<dbReference type="InterPro" id="IPR000073">
    <property type="entry name" value="AB_hydrolase_1"/>
</dbReference>
<dbReference type="EMBL" id="VDMD01000011">
    <property type="protein sequence ID" value="TRM62933.1"/>
    <property type="molecule type" value="Genomic_DNA"/>
</dbReference>
<dbReference type="InterPro" id="IPR050266">
    <property type="entry name" value="AB_hydrolase_sf"/>
</dbReference>
<dbReference type="GO" id="GO:0016787">
    <property type="term" value="F:hydrolase activity"/>
    <property type="evidence" value="ECO:0007669"/>
    <property type="project" value="UniProtKB-KW"/>
</dbReference>
<dbReference type="PANTHER" id="PTHR43798">
    <property type="entry name" value="MONOACYLGLYCEROL LIPASE"/>
    <property type="match status" value="1"/>
</dbReference>
<evidence type="ECO:0000313" key="3">
    <source>
        <dbReference type="Proteomes" id="UP000320762"/>
    </source>
</evidence>
<name>A0A550CDQ7_9AGAR</name>
<dbReference type="Pfam" id="PF00561">
    <property type="entry name" value="Abhydrolase_1"/>
    <property type="match status" value="1"/>
</dbReference>
<evidence type="ECO:0000313" key="2">
    <source>
        <dbReference type="EMBL" id="TRM62933.1"/>
    </source>
</evidence>
<dbReference type="Gene3D" id="3.40.50.1820">
    <property type="entry name" value="alpha/beta hydrolase"/>
    <property type="match status" value="1"/>
</dbReference>
<sequence>MPSVKIKAAAGSLNINYTISTPSKTSAKSIDSKLPILLFLHPVYLSQEVFHPQFSDPLLRKFNLVTFDMRGHGETGGKVEGRFTRTEGADDVIKLMDALKLEQVHLIGLSMGACIALQTSILHPTRVSSCTMIAPLPLKEPESAAEGRREIYDCWVEAFHDPKAIDYDIMRDAVSGAMQLGFNSNLSPIAKALSDRGSPLAVKNWTPKTFNTMYELTVGFFVSREPHPRETLARIQCPVHIMHCEADIAYPIEYAQQLENNLRAADVDVHLSSIGRQAPHFGSITHPDLVNPLIHESVKRSVRGPLPPSPESVSSPFEETLVKCGLNDTDSDEDIRFL</sequence>
<keyword evidence="2" id="KW-0378">Hydrolase</keyword>
<feature type="domain" description="AB hydrolase-1" evidence="1">
    <location>
        <begin position="35"/>
        <end position="155"/>
    </location>
</feature>
<accession>A0A550CDQ7</accession>
<proteinExistence type="predicted"/>
<reference evidence="2 3" key="1">
    <citation type="journal article" date="2019" name="New Phytol.">
        <title>Comparative genomics reveals unique wood-decay strategies and fruiting body development in the Schizophyllaceae.</title>
        <authorList>
            <person name="Almasi E."/>
            <person name="Sahu N."/>
            <person name="Krizsan K."/>
            <person name="Balint B."/>
            <person name="Kovacs G.M."/>
            <person name="Kiss B."/>
            <person name="Cseklye J."/>
            <person name="Drula E."/>
            <person name="Henrissat B."/>
            <person name="Nagy I."/>
            <person name="Chovatia M."/>
            <person name="Adam C."/>
            <person name="LaButti K."/>
            <person name="Lipzen A."/>
            <person name="Riley R."/>
            <person name="Grigoriev I.V."/>
            <person name="Nagy L.G."/>
        </authorList>
    </citation>
    <scope>NUCLEOTIDE SEQUENCE [LARGE SCALE GENOMIC DNA]</scope>
    <source>
        <strain evidence="2 3">NL-1724</strain>
    </source>
</reference>
<dbReference type="Proteomes" id="UP000320762">
    <property type="component" value="Unassembled WGS sequence"/>
</dbReference>
<evidence type="ECO:0000259" key="1">
    <source>
        <dbReference type="Pfam" id="PF00561"/>
    </source>
</evidence>
<dbReference type="InterPro" id="IPR029058">
    <property type="entry name" value="AB_hydrolase_fold"/>
</dbReference>
<gene>
    <name evidence="2" type="ORF">BD626DRAFT_457902</name>
</gene>